<dbReference type="OrthoDB" id="285418at2759"/>
<keyword evidence="4" id="KW-0904">Protein phosphatase</keyword>
<dbReference type="InterPro" id="IPR029021">
    <property type="entry name" value="Prot-tyrosine_phosphatase-like"/>
</dbReference>
<evidence type="ECO:0000256" key="5">
    <source>
        <dbReference type="SAM" id="MobiDB-lite"/>
    </source>
</evidence>
<dbReference type="GO" id="GO:0004721">
    <property type="term" value="F:phosphoprotein phosphatase activity"/>
    <property type="evidence" value="ECO:0007669"/>
    <property type="project" value="UniProtKB-KW"/>
</dbReference>
<name>A0A7R8WC95_9CRUS</name>
<dbReference type="InterPro" id="IPR020422">
    <property type="entry name" value="TYR_PHOSPHATASE_DUAL_dom"/>
</dbReference>
<dbReference type="GO" id="GO:0005737">
    <property type="term" value="C:cytoplasm"/>
    <property type="evidence" value="ECO:0007669"/>
    <property type="project" value="TreeGrafter"/>
</dbReference>
<dbReference type="InterPro" id="IPR000618">
    <property type="entry name" value="Insect_cuticle"/>
</dbReference>
<dbReference type="PANTHER" id="PTHR45961">
    <property type="entry name" value="IP21249P"/>
    <property type="match status" value="1"/>
</dbReference>
<dbReference type="CDD" id="cd14514">
    <property type="entry name" value="DUSP14-like"/>
    <property type="match status" value="1"/>
</dbReference>
<dbReference type="PROSITE" id="PS00233">
    <property type="entry name" value="CHIT_BIND_RR_1"/>
    <property type="match status" value="1"/>
</dbReference>
<dbReference type="Pfam" id="PF00782">
    <property type="entry name" value="DSPc"/>
    <property type="match status" value="1"/>
</dbReference>
<dbReference type="PROSITE" id="PS50056">
    <property type="entry name" value="TYR_PHOSPHATASE_2"/>
    <property type="match status" value="1"/>
</dbReference>
<protein>
    <submittedName>
        <fullName evidence="6">Uncharacterized protein</fullName>
    </submittedName>
</protein>
<dbReference type="Pfam" id="PF00379">
    <property type="entry name" value="Chitin_bind_4"/>
    <property type="match status" value="1"/>
</dbReference>
<feature type="region of interest" description="Disordered" evidence="5">
    <location>
        <begin position="653"/>
        <end position="706"/>
    </location>
</feature>
<dbReference type="InterPro" id="IPR000387">
    <property type="entry name" value="Tyr_Pase_dom"/>
</dbReference>
<feature type="region of interest" description="Disordered" evidence="5">
    <location>
        <begin position="505"/>
        <end position="570"/>
    </location>
</feature>
<feature type="compositionally biased region" description="Polar residues" evidence="5">
    <location>
        <begin position="675"/>
        <end position="693"/>
    </location>
</feature>
<dbReference type="PROSITE" id="PS50054">
    <property type="entry name" value="TYR_PHOSPHATASE_DUAL"/>
    <property type="match status" value="1"/>
</dbReference>
<organism evidence="6">
    <name type="scientific">Cyprideis torosa</name>
    <dbReference type="NCBI Taxonomy" id="163714"/>
    <lineage>
        <taxon>Eukaryota</taxon>
        <taxon>Metazoa</taxon>
        <taxon>Ecdysozoa</taxon>
        <taxon>Arthropoda</taxon>
        <taxon>Crustacea</taxon>
        <taxon>Oligostraca</taxon>
        <taxon>Ostracoda</taxon>
        <taxon>Podocopa</taxon>
        <taxon>Podocopida</taxon>
        <taxon>Cytherocopina</taxon>
        <taxon>Cytheroidea</taxon>
        <taxon>Cytherideidae</taxon>
        <taxon>Cyprideis</taxon>
    </lineage>
</organism>
<dbReference type="EMBL" id="OB661243">
    <property type="protein sequence ID" value="CAD7227750.1"/>
    <property type="molecule type" value="Genomic_DNA"/>
</dbReference>
<accession>A0A7R8WC95</accession>
<dbReference type="Gene3D" id="3.90.190.10">
    <property type="entry name" value="Protein tyrosine phosphatase superfamily"/>
    <property type="match status" value="1"/>
</dbReference>
<dbReference type="PROSITE" id="PS00383">
    <property type="entry name" value="TYR_PHOSPHATASE_1"/>
    <property type="match status" value="1"/>
</dbReference>
<sequence length="706" mass="78716">MKPDPLHGVMSQIAQITDALFLSAARPVSETNLRARGITCIVNATVELPCLPLNEVEMIKGSGEMIKVRKRSRGVIKERVGSGEMIKVRKRSRGVIKKEWVGEMIKVRKRSRGVIKERVGSGEMIKIPVSDAPSSCLSAYFDVVGDKINDVRRKGGTSLVHCIAGVSRSASLCIAYLMKHEGMSLKNAYYHVKGRRPVIRPNNGFFRQLIEYEKKLYRKTSVAMVPCLAAGGLIPDVYEADYQAMIQVPSALRLTMSASISFNSIWISTGFFIVLLPIRTSNVNPRRRHEISPPPQCGGGCPPVLIPIAPVPHPVLIRFAPVPHPVLIRVAPVPHPVLILIAPVPHPVLILIAPPLLLLSALAQSSFSENQLQREPKPFIPITKSNFNMDLDGSYVFNYEAGDGQRRQEAGRMLPGQSEKDPGSQRVEGSYSYTAPNGKVITVNYYADETGFHPDSDVIPRQVGSQFYNSLDRNPSYNRQEHQPLADAYQSYQQPSRHIIQGRELPPQAPHQAPNAPLRETRDLSPAQPPQEVNVNVRRPLLFRARNQQEQFQGRRNQQQNVPPQGWELPQARDVLPQGLQSRELPSQSREDPGSDSGEIQVYPIRSEQPNEFTVIANPIVIPPSQYLNDLHSEKDALEIPLPYLPESLEQRFNENSLRDTDSISEEDPSAHISIEQQSPQRRGITFGSNNRRPPQFDAPPSESAN</sequence>
<feature type="compositionally biased region" description="Low complexity" evidence="5">
    <location>
        <begin position="546"/>
        <end position="561"/>
    </location>
</feature>
<dbReference type="InterPro" id="IPR031311">
    <property type="entry name" value="CHIT_BIND_RR_consensus"/>
</dbReference>
<evidence type="ECO:0000256" key="1">
    <source>
        <dbReference type="ARBA" id="ARBA00008601"/>
    </source>
</evidence>
<dbReference type="PANTHER" id="PTHR45961:SF6">
    <property type="entry name" value="IP21249P"/>
    <property type="match status" value="1"/>
</dbReference>
<evidence type="ECO:0000256" key="4">
    <source>
        <dbReference type="ARBA" id="ARBA00022912"/>
    </source>
</evidence>
<keyword evidence="2" id="KW-0193">Cuticle</keyword>
<keyword evidence="3" id="KW-0378">Hydrolase</keyword>
<comment type="similarity">
    <text evidence="1">Belongs to the protein-tyrosine phosphatase family. Non-receptor class dual specificity subfamily.</text>
</comment>
<gene>
    <name evidence="6" type="ORF">CTOB1V02_LOCUS5649</name>
</gene>
<dbReference type="SUPFAM" id="SSF52799">
    <property type="entry name" value="(Phosphotyrosine protein) phosphatases II"/>
    <property type="match status" value="1"/>
</dbReference>
<evidence type="ECO:0000256" key="3">
    <source>
        <dbReference type="ARBA" id="ARBA00022801"/>
    </source>
</evidence>
<dbReference type="PROSITE" id="PS51155">
    <property type="entry name" value="CHIT_BIND_RR_2"/>
    <property type="match status" value="1"/>
</dbReference>
<evidence type="ECO:0000256" key="2">
    <source>
        <dbReference type="ARBA" id="ARBA00022460"/>
    </source>
</evidence>
<evidence type="ECO:0000313" key="6">
    <source>
        <dbReference type="EMBL" id="CAD7227750.1"/>
    </source>
</evidence>
<reference evidence="6" key="1">
    <citation type="submission" date="2020-11" db="EMBL/GenBank/DDBJ databases">
        <authorList>
            <person name="Tran Van P."/>
        </authorList>
    </citation>
    <scope>NUCLEOTIDE SEQUENCE</scope>
</reference>
<dbReference type="AlphaFoldDB" id="A0A7R8WC95"/>
<dbReference type="GO" id="GO:0042302">
    <property type="term" value="F:structural constituent of cuticle"/>
    <property type="evidence" value="ECO:0007669"/>
    <property type="project" value="UniProtKB-UniRule"/>
</dbReference>
<proteinExistence type="inferred from homology"/>
<dbReference type="InterPro" id="IPR052103">
    <property type="entry name" value="Dual_spec_Phospatases"/>
</dbReference>
<feature type="region of interest" description="Disordered" evidence="5">
    <location>
        <begin position="413"/>
        <end position="432"/>
    </location>
</feature>
<feature type="compositionally biased region" description="Basic and acidic residues" evidence="5">
    <location>
        <begin position="653"/>
        <end position="662"/>
    </location>
</feature>
<dbReference type="InterPro" id="IPR016130">
    <property type="entry name" value="Tyr_Pase_AS"/>
</dbReference>
<dbReference type="InterPro" id="IPR000340">
    <property type="entry name" value="Dual-sp_phosphatase_cat-dom"/>
</dbReference>
<dbReference type="PRINTS" id="PR00947">
    <property type="entry name" value="CUTICLE"/>
</dbReference>
<dbReference type="SMART" id="SM00195">
    <property type="entry name" value="DSPc"/>
    <property type="match status" value="1"/>
</dbReference>